<organism evidence="2 3">
    <name type="scientific">Folsomia candida</name>
    <name type="common">Springtail</name>
    <dbReference type="NCBI Taxonomy" id="158441"/>
    <lineage>
        <taxon>Eukaryota</taxon>
        <taxon>Metazoa</taxon>
        <taxon>Ecdysozoa</taxon>
        <taxon>Arthropoda</taxon>
        <taxon>Hexapoda</taxon>
        <taxon>Collembola</taxon>
        <taxon>Entomobryomorpha</taxon>
        <taxon>Isotomoidea</taxon>
        <taxon>Isotomidae</taxon>
        <taxon>Proisotominae</taxon>
        <taxon>Folsomia</taxon>
    </lineage>
</organism>
<evidence type="ECO:0000256" key="1">
    <source>
        <dbReference type="SAM" id="Phobius"/>
    </source>
</evidence>
<gene>
    <name evidence="2" type="ORF">Fcan01_16678</name>
</gene>
<name>A0A226DUL3_FOLCA</name>
<proteinExistence type="predicted"/>
<evidence type="ECO:0000313" key="2">
    <source>
        <dbReference type="EMBL" id="OXA48708.1"/>
    </source>
</evidence>
<keyword evidence="1" id="KW-0472">Membrane</keyword>
<comment type="caution">
    <text evidence="2">The sequence shown here is derived from an EMBL/GenBank/DDBJ whole genome shotgun (WGS) entry which is preliminary data.</text>
</comment>
<protein>
    <submittedName>
        <fullName evidence="2">Uncharacterized protein</fullName>
    </submittedName>
</protein>
<keyword evidence="3" id="KW-1185">Reference proteome</keyword>
<sequence length="396" mass="44432">MHSSTVPVSAVLFLYLGIPSNFEYLAATRIGIRVTNESDPQIFDTDKCVPKIPKSETGHLYEIETNGNCVNIYSQENCDGHFVRLQTGFFFTNVRKMAAHRWDNDILVENEQITVAPIGPCFDQCDPRNWAGIRRNIPVNVTLFDNVVHSGAGTIYTISNMDYIKTPPLVTWGSIQISGSPTSSCIELHDDTSCTGNSVQLRPGYPNLRNLWSWVFSDREDYAITAKSVSFCGHACPEIIPTSPRNLILPSTVTTSRTRFEAEIANRCHPQVDNGRIHLNEEQSPVTVKIFLILAILLISGFTGWGGVHVFKQYRNSYFNSSEERMVVYSVKAEIQCFVSCGLTSFLALHRKKLQETQEMQESARNSKRLRRLSSAVISHSFTQIAGESCSFLCKN</sequence>
<accession>A0A226DUL3</accession>
<dbReference type="EMBL" id="LNIX01000011">
    <property type="protein sequence ID" value="OXA48708.1"/>
    <property type="molecule type" value="Genomic_DNA"/>
</dbReference>
<keyword evidence="1" id="KW-1133">Transmembrane helix</keyword>
<reference evidence="2 3" key="1">
    <citation type="submission" date="2015-12" db="EMBL/GenBank/DDBJ databases">
        <title>The genome of Folsomia candida.</title>
        <authorList>
            <person name="Faddeeva A."/>
            <person name="Derks M.F."/>
            <person name="Anvar Y."/>
            <person name="Smit S."/>
            <person name="Van Straalen N."/>
            <person name="Roelofs D."/>
        </authorList>
    </citation>
    <scope>NUCLEOTIDE SEQUENCE [LARGE SCALE GENOMIC DNA]</scope>
    <source>
        <strain evidence="2 3">VU population</strain>
        <tissue evidence="2">Whole body</tissue>
    </source>
</reference>
<evidence type="ECO:0000313" key="3">
    <source>
        <dbReference type="Proteomes" id="UP000198287"/>
    </source>
</evidence>
<keyword evidence="1" id="KW-0812">Transmembrane</keyword>
<feature type="transmembrane region" description="Helical" evidence="1">
    <location>
        <begin position="290"/>
        <end position="311"/>
    </location>
</feature>
<dbReference type="AlphaFoldDB" id="A0A226DUL3"/>
<dbReference type="Proteomes" id="UP000198287">
    <property type="component" value="Unassembled WGS sequence"/>
</dbReference>